<dbReference type="GO" id="GO:0043025">
    <property type="term" value="C:neuronal cell body"/>
    <property type="evidence" value="ECO:0007669"/>
    <property type="project" value="TreeGrafter"/>
</dbReference>
<dbReference type="SMART" id="SM00408">
    <property type="entry name" value="IGc2"/>
    <property type="match status" value="2"/>
</dbReference>
<accession>B0W133</accession>
<dbReference type="Pfam" id="PF07679">
    <property type="entry name" value="I-set"/>
    <property type="match status" value="2"/>
</dbReference>
<dbReference type="VEuPathDB" id="VectorBase:CQUJHB007004"/>
<evidence type="ECO:0000313" key="6">
    <source>
        <dbReference type="EnsemblMetazoa" id="CPIJ000654-PA"/>
    </source>
</evidence>
<organism>
    <name type="scientific">Culex quinquefasciatus</name>
    <name type="common">Southern house mosquito</name>
    <name type="synonym">Culex pungens</name>
    <dbReference type="NCBI Taxonomy" id="7176"/>
    <lineage>
        <taxon>Eukaryota</taxon>
        <taxon>Metazoa</taxon>
        <taxon>Ecdysozoa</taxon>
        <taxon>Arthropoda</taxon>
        <taxon>Hexapoda</taxon>
        <taxon>Insecta</taxon>
        <taxon>Pterygota</taxon>
        <taxon>Neoptera</taxon>
        <taxon>Endopterygota</taxon>
        <taxon>Diptera</taxon>
        <taxon>Nematocera</taxon>
        <taxon>Culicoidea</taxon>
        <taxon>Culicidae</taxon>
        <taxon>Culicinae</taxon>
        <taxon>Culicini</taxon>
        <taxon>Culex</taxon>
        <taxon>Culex</taxon>
    </lineage>
</organism>
<sequence>MQSSLNLLVICLLAAIPSCLSQQRPTVQLEADPFVSPGSVVKIRCNVQGVPRPVTTWKENGQPLLATDRIAFEDHGEFHLLVISNVQHTDSHRKFECHARNENGGAMAVRSFAVVSDGLAGKGTLWFMSGLVHFSKDTHQYGMNLAGGVAGQSPTVDLQGPTHVPAGGAATLLCIVQGQPRPAVVWTENGLPLTSSGGRIRIEDDGGINHRLIVSSAQPSDSFKKYVCRASNRHGAAKAMRSFVVQDNNYGGLAGFGF</sequence>
<dbReference type="FunFam" id="2.60.40.10:FF:000032">
    <property type="entry name" value="palladin isoform X1"/>
    <property type="match status" value="1"/>
</dbReference>
<dbReference type="OrthoDB" id="238681at2759"/>
<dbReference type="PANTHER" id="PTHR45080:SF33">
    <property type="entry name" value="IG-LIKE DOMAIN-CONTAINING PROTEIN"/>
    <property type="match status" value="1"/>
</dbReference>
<dbReference type="GO" id="GO:0008046">
    <property type="term" value="F:axon guidance receptor activity"/>
    <property type="evidence" value="ECO:0007669"/>
    <property type="project" value="TreeGrafter"/>
</dbReference>
<dbReference type="InterPro" id="IPR036179">
    <property type="entry name" value="Ig-like_dom_sf"/>
</dbReference>
<reference evidence="6" key="2">
    <citation type="submission" date="2020-05" db="UniProtKB">
        <authorList>
            <consortium name="EnsemblMetazoa"/>
        </authorList>
    </citation>
    <scope>IDENTIFICATION</scope>
    <source>
        <strain evidence="6">JHB</strain>
    </source>
</reference>
<dbReference type="SUPFAM" id="SSF48726">
    <property type="entry name" value="Immunoglobulin"/>
    <property type="match status" value="2"/>
</dbReference>
<dbReference type="eggNOG" id="KOG4475">
    <property type="taxonomic scope" value="Eukaryota"/>
</dbReference>
<gene>
    <name evidence="6" type="primary">6031675</name>
    <name evidence="5" type="ORF">CpipJ_CPIJ000654</name>
</gene>
<dbReference type="PANTHER" id="PTHR45080">
    <property type="entry name" value="CONTACTIN 5"/>
    <property type="match status" value="1"/>
</dbReference>
<protein>
    <submittedName>
        <fullName evidence="5">Predicted protein</fullName>
    </submittedName>
</protein>
<dbReference type="InterPro" id="IPR013098">
    <property type="entry name" value="Ig_I-set"/>
</dbReference>
<keyword evidence="1" id="KW-1015">Disulfide bond</keyword>
<dbReference type="KEGG" id="cqu:CpipJ_CPIJ000654"/>
<feature type="signal peptide" evidence="3">
    <location>
        <begin position="1"/>
        <end position="21"/>
    </location>
</feature>
<dbReference type="InterPro" id="IPR003599">
    <property type="entry name" value="Ig_sub"/>
</dbReference>
<dbReference type="GO" id="GO:0005886">
    <property type="term" value="C:plasma membrane"/>
    <property type="evidence" value="ECO:0007669"/>
    <property type="project" value="TreeGrafter"/>
</dbReference>
<dbReference type="STRING" id="7176.B0W133"/>
<dbReference type="InterPro" id="IPR007110">
    <property type="entry name" value="Ig-like_dom"/>
</dbReference>
<evidence type="ECO:0000256" key="3">
    <source>
        <dbReference type="SAM" id="SignalP"/>
    </source>
</evidence>
<feature type="domain" description="Ig-like" evidence="4">
    <location>
        <begin position="25"/>
        <end position="113"/>
    </location>
</feature>
<dbReference type="VEuPathDB" id="VectorBase:CPIJ000654"/>
<dbReference type="MEROPS" id="I43.001"/>
<dbReference type="GO" id="GO:0030424">
    <property type="term" value="C:axon"/>
    <property type="evidence" value="ECO:0007669"/>
    <property type="project" value="TreeGrafter"/>
</dbReference>
<dbReference type="GO" id="GO:0007156">
    <property type="term" value="P:homophilic cell adhesion via plasma membrane adhesion molecules"/>
    <property type="evidence" value="ECO:0007669"/>
    <property type="project" value="TreeGrafter"/>
</dbReference>
<proteinExistence type="predicted"/>
<dbReference type="Gene3D" id="2.60.40.10">
    <property type="entry name" value="Immunoglobulins"/>
    <property type="match status" value="2"/>
</dbReference>
<dbReference type="Proteomes" id="UP000002320">
    <property type="component" value="Unassembled WGS sequence"/>
</dbReference>
<dbReference type="HOGENOM" id="CLU_1078715_0_0_1"/>
<dbReference type="EnsemblMetazoa" id="CPIJ000654-RA">
    <property type="protein sequence ID" value="CPIJ000654-PA"/>
    <property type="gene ID" value="CPIJ000654"/>
</dbReference>
<evidence type="ECO:0000259" key="4">
    <source>
        <dbReference type="PROSITE" id="PS50835"/>
    </source>
</evidence>
<keyword evidence="3" id="KW-0732">Signal</keyword>
<dbReference type="PROSITE" id="PS50835">
    <property type="entry name" value="IG_LIKE"/>
    <property type="match status" value="2"/>
</dbReference>
<evidence type="ECO:0000313" key="7">
    <source>
        <dbReference type="Proteomes" id="UP000002320"/>
    </source>
</evidence>
<dbReference type="EMBL" id="DS231819">
    <property type="protein sequence ID" value="EDS42850.1"/>
    <property type="molecule type" value="Genomic_DNA"/>
</dbReference>
<dbReference type="InterPro" id="IPR003598">
    <property type="entry name" value="Ig_sub2"/>
</dbReference>
<dbReference type="AlphaFoldDB" id="B0W133"/>
<feature type="chain" id="PRO_5011407459" evidence="3">
    <location>
        <begin position="22"/>
        <end position="258"/>
    </location>
</feature>
<dbReference type="GO" id="GO:0050808">
    <property type="term" value="P:synapse organization"/>
    <property type="evidence" value="ECO:0007669"/>
    <property type="project" value="TreeGrafter"/>
</dbReference>
<dbReference type="SMART" id="SM00409">
    <property type="entry name" value="IG"/>
    <property type="match status" value="2"/>
</dbReference>
<feature type="domain" description="Ig-like" evidence="4">
    <location>
        <begin position="154"/>
        <end position="244"/>
    </location>
</feature>
<keyword evidence="7" id="KW-1185">Reference proteome</keyword>
<dbReference type="InterPro" id="IPR050958">
    <property type="entry name" value="Cell_Adh-Cytoskel_Orgn"/>
</dbReference>
<name>B0W133_CULQU</name>
<reference evidence="5" key="1">
    <citation type="submission" date="2007-03" db="EMBL/GenBank/DDBJ databases">
        <title>Annotation of Culex pipiens quinquefasciatus.</title>
        <authorList>
            <consortium name="The Broad Institute Genome Sequencing Platform"/>
            <person name="Atkinson P.W."/>
            <person name="Hemingway J."/>
            <person name="Christensen B.M."/>
            <person name="Higgs S."/>
            <person name="Kodira C."/>
            <person name="Hannick L."/>
            <person name="Megy K."/>
            <person name="O'Leary S."/>
            <person name="Pearson M."/>
            <person name="Haas B.J."/>
            <person name="Mauceli E."/>
            <person name="Wortman J.R."/>
            <person name="Lee N.H."/>
            <person name="Guigo R."/>
            <person name="Stanke M."/>
            <person name="Alvarado L."/>
            <person name="Amedeo P."/>
            <person name="Antoine C.H."/>
            <person name="Arensburger P."/>
            <person name="Bidwell S.L."/>
            <person name="Crawford M."/>
            <person name="Camaro F."/>
            <person name="Devon K."/>
            <person name="Engels R."/>
            <person name="Hammond M."/>
            <person name="Howarth C."/>
            <person name="Koehrsen M."/>
            <person name="Lawson D."/>
            <person name="Montgomery P."/>
            <person name="Nene V."/>
            <person name="Nusbaum C."/>
            <person name="Puiu D."/>
            <person name="Romero-Severson J."/>
            <person name="Severson D.W."/>
            <person name="Shumway M."/>
            <person name="Sisk P."/>
            <person name="Stolte C."/>
            <person name="Zeng Q."/>
            <person name="Eisenstadt E."/>
            <person name="Fraser-Liggett C."/>
            <person name="Strausberg R."/>
            <person name="Galagan J."/>
            <person name="Birren B."/>
            <person name="Collins F.H."/>
        </authorList>
    </citation>
    <scope>NUCLEOTIDE SEQUENCE [LARGE SCALE GENOMIC DNA]</scope>
    <source>
        <strain evidence="5">JHB</strain>
    </source>
</reference>
<dbReference type="InParanoid" id="B0W133"/>
<evidence type="ECO:0000313" key="5">
    <source>
        <dbReference type="EMBL" id="EDS42850.1"/>
    </source>
</evidence>
<evidence type="ECO:0000256" key="2">
    <source>
        <dbReference type="ARBA" id="ARBA00023319"/>
    </source>
</evidence>
<evidence type="ECO:0000256" key="1">
    <source>
        <dbReference type="ARBA" id="ARBA00023157"/>
    </source>
</evidence>
<dbReference type="InterPro" id="IPR013783">
    <property type="entry name" value="Ig-like_fold"/>
</dbReference>
<keyword evidence="2" id="KW-0393">Immunoglobulin domain</keyword>